<evidence type="ECO:0000313" key="2">
    <source>
        <dbReference type="Proteomes" id="UP000007350"/>
    </source>
</evidence>
<gene>
    <name evidence="1" type="ORF">MOQ_005260</name>
</gene>
<protein>
    <submittedName>
        <fullName evidence="1">Retrotransposon hot spot (RHS) protein, putative</fullName>
    </submittedName>
</protein>
<organism evidence="1 2">
    <name type="scientific">Trypanosoma cruzi marinkellei</name>
    <dbReference type="NCBI Taxonomy" id="85056"/>
    <lineage>
        <taxon>Eukaryota</taxon>
        <taxon>Discoba</taxon>
        <taxon>Euglenozoa</taxon>
        <taxon>Kinetoplastea</taxon>
        <taxon>Metakinetoplastina</taxon>
        <taxon>Trypanosomatida</taxon>
        <taxon>Trypanosomatidae</taxon>
        <taxon>Trypanosoma</taxon>
        <taxon>Schizotrypanum</taxon>
    </lineage>
</organism>
<proteinExistence type="predicted"/>
<keyword evidence="2" id="KW-1185">Reference proteome</keyword>
<evidence type="ECO:0000313" key="1">
    <source>
        <dbReference type="EMBL" id="EKF30911.1"/>
    </source>
</evidence>
<dbReference type="InterPro" id="IPR006518">
    <property type="entry name" value="Trypano_RHS"/>
</dbReference>
<dbReference type="AlphaFoldDB" id="K2N812"/>
<dbReference type="OrthoDB" id="250085at2759"/>
<comment type="caution">
    <text evidence="1">The sequence shown here is derived from an EMBL/GenBank/DDBJ whole genome shotgun (WGS) entry which is preliminary data.</text>
</comment>
<dbReference type="NCBIfam" id="TIGR01631">
    <property type="entry name" value="Trypano_RHS"/>
    <property type="match status" value="1"/>
</dbReference>
<dbReference type="Proteomes" id="UP000007350">
    <property type="component" value="Unassembled WGS sequence"/>
</dbReference>
<reference evidence="1 2" key="1">
    <citation type="journal article" date="2012" name="BMC Genomics">
        <title>Comparative genomic analysis of human infective Trypanosoma cruzi lineages with the bat-restricted subspecies T. cruzi marinkellei.</title>
        <authorList>
            <person name="Franzen O."/>
            <person name="Talavera-Lopez C."/>
            <person name="Ochaya S."/>
            <person name="Butler C.E."/>
            <person name="Messenger L.A."/>
            <person name="Lewis M.D."/>
            <person name="Llewellyn M.S."/>
            <person name="Marinkelle C.J."/>
            <person name="Tyler K.M."/>
            <person name="Miles M.A."/>
            <person name="Andersson B."/>
        </authorList>
    </citation>
    <scope>NUCLEOTIDE SEQUENCE [LARGE SCALE GENOMIC DNA]</scope>
    <source>
        <strain evidence="1 2">B7</strain>
    </source>
</reference>
<name>K2N812_TRYCR</name>
<accession>K2N812</accession>
<dbReference type="EMBL" id="AHKC01011286">
    <property type="protein sequence ID" value="EKF30911.1"/>
    <property type="molecule type" value="Genomic_DNA"/>
</dbReference>
<sequence length="225" mass="25006">MLAKSMVPNDFNLLISRIEVYIVSKNMEKCTVFALLDEDFMTAIRRKLEGAEATITTPATLLCAGGVFTGALHQARCFTVTGILSGKVGVNYWVLDTPEAENFPLVDAFFLLKSPRKTLVGLRMATASEHHTTASTVKQFNECLAAYFNGWEESSRDMSCEMIYLQRADSTPMNGCERCDVVNPNVLSDGESCEIAAFWKEKAREYQVSISSGDFSRDEAHRSVE</sequence>